<dbReference type="AlphaFoldDB" id="A0A1H9YB29"/>
<dbReference type="Proteomes" id="UP000183339">
    <property type="component" value="Unassembled WGS sequence"/>
</dbReference>
<keyword evidence="1" id="KW-0732">Signal</keyword>
<dbReference type="PANTHER" id="PTHR34606">
    <property type="entry name" value="BON DOMAIN-CONTAINING PROTEIN"/>
    <property type="match status" value="1"/>
</dbReference>
<dbReference type="PROSITE" id="PS50914">
    <property type="entry name" value="BON"/>
    <property type="match status" value="2"/>
</dbReference>
<reference evidence="4 5" key="1">
    <citation type="submission" date="2016-10" db="EMBL/GenBank/DDBJ databases">
        <authorList>
            <person name="de Groot N.N."/>
        </authorList>
    </citation>
    <scope>NUCLEOTIDE SEQUENCE [LARGE SCALE GENOMIC DNA]</scope>
    <source>
        <strain evidence="4 5">Nl7</strain>
    </source>
</reference>
<proteinExistence type="predicted"/>
<keyword evidence="2" id="KW-0812">Transmembrane</keyword>
<dbReference type="Pfam" id="PF04972">
    <property type="entry name" value="BON"/>
    <property type="match status" value="2"/>
</dbReference>
<feature type="transmembrane region" description="Helical" evidence="2">
    <location>
        <begin position="36"/>
        <end position="69"/>
    </location>
</feature>
<evidence type="ECO:0000259" key="3">
    <source>
        <dbReference type="PROSITE" id="PS50914"/>
    </source>
</evidence>
<dbReference type="InterPro" id="IPR014004">
    <property type="entry name" value="Transpt-assoc_nodulatn_dom_bac"/>
</dbReference>
<name>A0A1H9YB29_9PROT</name>
<gene>
    <name evidence="4" type="ORF">SAMN05216412_101132</name>
</gene>
<evidence type="ECO:0000313" key="4">
    <source>
        <dbReference type="EMBL" id="SES66059.1"/>
    </source>
</evidence>
<organism evidence="4 5">
    <name type="scientific">Nitrosospira multiformis</name>
    <dbReference type="NCBI Taxonomy" id="1231"/>
    <lineage>
        <taxon>Bacteria</taxon>
        <taxon>Pseudomonadati</taxon>
        <taxon>Pseudomonadota</taxon>
        <taxon>Betaproteobacteria</taxon>
        <taxon>Nitrosomonadales</taxon>
        <taxon>Nitrosomonadaceae</taxon>
        <taxon>Nitrosospira</taxon>
    </lineage>
</organism>
<dbReference type="SMART" id="SM00749">
    <property type="entry name" value="BON"/>
    <property type="match status" value="1"/>
</dbReference>
<dbReference type="EMBL" id="FOHI01000001">
    <property type="protein sequence ID" value="SES66059.1"/>
    <property type="molecule type" value="Genomic_DNA"/>
</dbReference>
<sequence length="223" mass="24574">MQERVEDAPQERIKGDKVEVEIFFPREYMQNLNLKLLVVVFFLFPLSFLSGCAAVAVTGAAAGSGYAVAEDRRTSGTMMQDESIEFKSNGRIKDKFGRKVHVEATSFNGKVLLTGQAASAKVKNEVGDIVQAVEGVRDVTNEIAVGEIKPLTARSYDAWITSKVKAKFVNEGLFQANHVKVVTEDGVVYLMGMVDREEAQSAVKIARSTDGVRKVVEVFEYQE</sequence>
<protein>
    <submittedName>
        <fullName evidence="4">Osmotically-inducible protein OsmY, contains BON domain</fullName>
    </submittedName>
</protein>
<dbReference type="InterPro" id="IPR007055">
    <property type="entry name" value="BON_dom"/>
</dbReference>
<dbReference type="Gene3D" id="3.30.1340.30">
    <property type="match status" value="2"/>
</dbReference>
<feature type="domain" description="BON" evidence="3">
    <location>
        <begin position="74"/>
        <end position="147"/>
    </location>
</feature>
<evidence type="ECO:0000256" key="2">
    <source>
        <dbReference type="SAM" id="Phobius"/>
    </source>
</evidence>
<feature type="domain" description="BON" evidence="3">
    <location>
        <begin position="156"/>
        <end position="223"/>
    </location>
</feature>
<accession>A0A1H9YB29</accession>
<evidence type="ECO:0000256" key="1">
    <source>
        <dbReference type="ARBA" id="ARBA00022729"/>
    </source>
</evidence>
<dbReference type="InterPro" id="IPR051686">
    <property type="entry name" value="Lipoprotein_DolP"/>
</dbReference>
<dbReference type="PANTHER" id="PTHR34606:SF4">
    <property type="entry name" value="OUTER MEMBRANE LIPOPROTEIN DOLP"/>
    <property type="match status" value="1"/>
</dbReference>
<keyword evidence="2" id="KW-0472">Membrane</keyword>
<evidence type="ECO:0000313" key="5">
    <source>
        <dbReference type="Proteomes" id="UP000183339"/>
    </source>
</evidence>
<keyword evidence="2" id="KW-1133">Transmembrane helix</keyword>